<dbReference type="Gramene" id="CDP13401">
    <property type="protein sequence ID" value="CDP13401"/>
    <property type="gene ID" value="GSCOC_T00038326001"/>
</dbReference>
<accession>A0A068UY99</accession>
<reference evidence="2" key="1">
    <citation type="journal article" date="2014" name="Science">
        <title>The coffee genome provides insight into the convergent evolution of caffeine biosynthesis.</title>
        <authorList>
            <person name="Denoeud F."/>
            <person name="Carretero-Paulet L."/>
            <person name="Dereeper A."/>
            <person name="Droc G."/>
            <person name="Guyot R."/>
            <person name="Pietrella M."/>
            <person name="Zheng C."/>
            <person name="Alberti A."/>
            <person name="Anthony F."/>
            <person name="Aprea G."/>
            <person name="Aury J.M."/>
            <person name="Bento P."/>
            <person name="Bernard M."/>
            <person name="Bocs S."/>
            <person name="Campa C."/>
            <person name="Cenci A."/>
            <person name="Combes M.C."/>
            <person name="Crouzillat D."/>
            <person name="Da Silva C."/>
            <person name="Daddiego L."/>
            <person name="De Bellis F."/>
            <person name="Dussert S."/>
            <person name="Garsmeur O."/>
            <person name="Gayraud T."/>
            <person name="Guignon V."/>
            <person name="Jahn K."/>
            <person name="Jamilloux V."/>
            <person name="Joet T."/>
            <person name="Labadie K."/>
            <person name="Lan T."/>
            <person name="Leclercq J."/>
            <person name="Lepelley M."/>
            <person name="Leroy T."/>
            <person name="Li L.T."/>
            <person name="Librado P."/>
            <person name="Lopez L."/>
            <person name="Munoz A."/>
            <person name="Noel B."/>
            <person name="Pallavicini A."/>
            <person name="Perrotta G."/>
            <person name="Poncet V."/>
            <person name="Pot D."/>
            <person name="Priyono X."/>
            <person name="Rigoreau M."/>
            <person name="Rouard M."/>
            <person name="Rozas J."/>
            <person name="Tranchant-Dubreuil C."/>
            <person name="VanBuren R."/>
            <person name="Zhang Q."/>
            <person name="Andrade A.C."/>
            <person name="Argout X."/>
            <person name="Bertrand B."/>
            <person name="de Kochko A."/>
            <person name="Graziosi G."/>
            <person name="Henry R.J."/>
            <person name="Jayarama X."/>
            <person name="Ming R."/>
            <person name="Nagai C."/>
            <person name="Rounsley S."/>
            <person name="Sankoff D."/>
            <person name="Giuliano G."/>
            <person name="Albert V.A."/>
            <person name="Wincker P."/>
            <person name="Lashermes P."/>
        </authorList>
    </citation>
    <scope>NUCLEOTIDE SEQUENCE [LARGE SCALE GENOMIC DNA]</scope>
    <source>
        <strain evidence="2">cv. DH200-94</strain>
    </source>
</reference>
<organism evidence="1 2">
    <name type="scientific">Coffea canephora</name>
    <name type="common">Robusta coffee</name>
    <dbReference type="NCBI Taxonomy" id="49390"/>
    <lineage>
        <taxon>Eukaryota</taxon>
        <taxon>Viridiplantae</taxon>
        <taxon>Streptophyta</taxon>
        <taxon>Embryophyta</taxon>
        <taxon>Tracheophyta</taxon>
        <taxon>Spermatophyta</taxon>
        <taxon>Magnoliopsida</taxon>
        <taxon>eudicotyledons</taxon>
        <taxon>Gunneridae</taxon>
        <taxon>Pentapetalae</taxon>
        <taxon>asterids</taxon>
        <taxon>lamiids</taxon>
        <taxon>Gentianales</taxon>
        <taxon>Rubiaceae</taxon>
        <taxon>Ixoroideae</taxon>
        <taxon>Gardenieae complex</taxon>
        <taxon>Bertiereae - Coffeeae clade</taxon>
        <taxon>Coffeeae</taxon>
        <taxon>Coffea</taxon>
    </lineage>
</organism>
<evidence type="ECO:0000313" key="2">
    <source>
        <dbReference type="Proteomes" id="UP000295252"/>
    </source>
</evidence>
<keyword evidence="2" id="KW-1185">Reference proteome</keyword>
<sequence>MFRNIRVQLLTNFQETKEIKGKFPNCDPNIRAVANGLYSDQPSEHEGRSVVAREPRFHMKAAEDGDINKLKKAEASLRTVMYLSCWGPN</sequence>
<evidence type="ECO:0000313" key="1">
    <source>
        <dbReference type="EMBL" id="CDP13401.1"/>
    </source>
</evidence>
<protein>
    <submittedName>
        <fullName evidence="1">Uncharacterized protein</fullName>
    </submittedName>
</protein>
<dbReference type="InParanoid" id="A0A068UY99"/>
<name>A0A068UY99_COFCA</name>
<dbReference type="Pfam" id="PF12609">
    <property type="entry name" value="DUF3774"/>
    <property type="match status" value="1"/>
</dbReference>
<gene>
    <name evidence="1" type="ORF">GSCOC_T00038326001</name>
</gene>
<dbReference type="InterPro" id="IPR022251">
    <property type="entry name" value="DUF3774_wound-induced"/>
</dbReference>
<dbReference type="AlphaFoldDB" id="A0A068UY99"/>
<dbReference type="OrthoDB" id="776176at2759"/>
<proteinExistence type="predicted"/>
<dbReference type="Proteomes" id="UP000295252">
    <property type="component" value="Chromosome III"/>
</dbReference>
<dbReference type="EMBL" id="HG739158">
    <property type="protein sequence ID" value="CDP13401.1"/>
    <property type="molecule type" value="Genomic_DNA"/>
</dbReference>